<dbReference type="Pfam" id="PF25954">
    <property type="entry name" value="Beta-barrel_RND_2"/>
    <property type="match status" value="1"/>
</dbReference>
<dbReference type="PROSITE" id="PS51257">
    <property type="entry name" value="PROKAR_LIPOPROTEIN"/>
    <property type="match status" value="1"/>
</dbReference>
<dbReference type="Proteomes" id="UP001597546">
    <property type="component" value="Unassembled WGS sequence"/>
</dbReference>
<reference evidence="5" key="1">
    <citation type="journal article" date="2019" name="Int. J. Syst. Evol. Microbiol.">
        <title>The Global Catalogue of Microorganisms (GCM) 10K type strain sequencing project: providing services to taxonomists for standard genome sequencing and annotation.</title>
        <authorList>
            <consortium name="The Broad Institute Genomics Platform"/>
            <consortium name="The Broad Institute Genome Sequencing Center for Infectious Disease"/>
            <person name="Wu L."/>
            <person name="Ma J."/>
        </authorList>
    </citation>
    <scope>NUCLEOTIDE SEQUENCE [LARGE SCALE GENOMIC DNA]</scope>
    <source>
        <strain evidence="5">KCTC 42456</strain>
    </source>
</reference>
<gene>
    <name evidence="4" type="ORF">ACFSSE_01305</name>
</gene>
<evidence type="ECO:0000256" key="1">
    <source>
        <dbReference type="ARBA" id="ARBA00009477"/>
    </source>
</evidence>
<organism evidence="4 5">
    <name type="scientific">Pedobacter alpinus</name>
    <dbReference type="NCBI Taxonomy" id="1590643"/>
    <lineage>
        <taxon>Bacteria</taxon>
        <taxon>Pseudomonadati</taxon>
        <taxon>Bacteroidota</taxon>
        <taxon>Sphingobacteriia</taxon>
        <taxon>Sphingobacteriales</taxon>
        <taxon>Sphingobacteriaceae</taxon>
        <taxon>Pedobacter</taxon>
    </lineage>
</organism>
<evidence type="ECO:0000313" key="5">
    <source>
        <dbReference type="Proteomes" id="UP001597546"/>
    </source>
</evidence>
<name>A0ABW5TM21_9SPHI</name>
<dbReference type="EMBL" id="JBHULV010000008">
    <property type="protein sequence ID" value="MFD2730330.1"/>
    <property type="molecule type" value="Genomic_DNA"/>
</dbReference>
<keyword evidence="5" id="KW-1185">Reference proteome</keyword>
<dbReference type="InterPro" id="IPR051909">
    <property type="entry name" value="MFP_Cation_Efflux"/>
</dbReference>
<evidence type="ECO:0000256" key="2">
    <source>
        <dbReference type="ARBA" id="ARBA00022448"/>
    </source>
</evidence>
<dbReference type="NCBIfam" id="TIGR01730">
    <property type="entry name" value="RND_mfp"/>
    <property type="match status" value="1"/>
</dbReference>
<comment type="similarity">
    <text evidence="1">Belongs to the membrane fusion protein (MFP) (TC 8.A.1) family.</text>
</comment>
<dbReference type="PANTHER" id="PTHR30097">
    <property type="entry name" value="CATION EFFLUX SYSTEM PROTEIN CUSB"/>
    <property type="match status" value="1"/>
</dbReference>
<dbReference type="SUPFAM" id="SSF111369">
    <property type="entry name" value="HlyD-like secretion proteins"/>
    <property type="match status" value="1"/>
</dbReference>
<evidence type="ECO:0000313" key="4">
    <source>
        <dbReference type="EMBL" id="MFD2730330.1"/>
    </source>
</evidence>
<evidence type="ECO:0000259" key="3">
    <source>
        <dbReference type="Pfam" id="PF25954"/>
    </source>
</evidence>
<comment type="caution">
    <text evidence="4">The sequence shown here is derived from an EMBL/GenBank/DDBJ whole genome shotgun (WGS) entry which is preliminary data.</text>
</comment>
<accession>A0ABW5TM21</accession>
<dbReference type="RefSeq" id="WP_379040951.1">
    <property type="nucleotide sequence ID" value="NZ_JBHSKW010000005.1"/>
</dbReference>
<dbReference type="InterPro" id="IPR058792">
    <property type="entry name" value="Beta-barrel_RND_2"/>
</dbReference>
<dbReference type="InterPro" id="IPR006143">
    <property type="entry name" value="RND_pump_MFP"/>
</dbReference>
<sequence>MKLRYKILSILLVFSILTSCGSKENKAVEAHHDEEEAHENEVSLTPEQFKVANIQLGLVSEKALSGTIRVNGLLDLPPQSKVSLSTPFAGILKSTNMLQGKKVRKGEAVAVLEHPDYIEVQQSYLELKSQSNYAKADFERQQELAKEQVNAQKSLQKAESDYQILMAKFNAVKSKLKLMNINISNLDKGNLTNTITLYSPINGYITTVNKNIGAMVNSNDVILEIADTEHLHAELTVYEKDVPKLKIGQKVRFVLANEQKERMATVYLIGKEISAERTINIHCHLDEEDAHLIPGMYLQALVESGVKKMLSLPEDAIVDFEGDKYVFVAQTSENKNEHRFKMLKVNLGVAELGYVAIEIPELKDIQNEQFVLKGAYDLLSQLKNREEEEEGGHGH</sequence>
<dbReference type="Gene3D" id="1.10.287.470">
    <property type="entry name" value="Helix hairpin bin"/>
    <property type="match status" value="1"/>
</dbReference>
<proteinExistence type="inferred from homology"/>
<feature type="domain" description="CusB-like beta-barrel" evidence="3">
    <location>
        <begin position="234"/>
        <end position="301"/>
    </location>
</feature>
<dbReference type="Gene3D" id="2.40.30.170">
    <property type="match status" value="1"/>
</dbReference>
<dbReference type="PANTHER" id="PTHR30097:SF4">
    <property type="entry name" value="SLR6042 PROTEIN"/>
    <property type="match status" value="1"/>
</dbReference>
<protein>
    <submittedName>
        <fullName evidence="4">Efflux RND transporter periplasmic adaptor subunit</fullName>
    </submittedName>
</protein>
<keyword evidence="2" id="KW-0813">Transport</keyword>